<organism evidence="2 3">
    <name type="scientific">Araneus ventricosus</name>
    <name type="common">Orbweaver spider</name>
    <name type="synonym">Epeira ventricosa</name>
    <dbReference type="NCBI Taxonomy" id="182803"/>
    <lineage>
        <taxon>Eukaryota</taxon>
        <taxon>Metazoa</taxon>
        <taxon>Ecdysozoa</taxon>
        <taxon>Arthropoda</taxon>
        <taxon>Chelicerata</taxon>
        <taxon>Arachnida</taxon>
        <taxon>Araneae</taxon>
        <taxon>Araneomorphae</taxon>
        <taxon>Entelegynae</taxon>
        <taxon>Araneoidea</taxon>
        <taxon>Araneidae</taxon>
        <taxon>Araneus</taxon>
    </lineage>
</organism>
<sequence>MWTAEIQCTSDVSRMTRLNKGWILPRSRSLAVSFFELWNNLYFTSFVVTWIVTNSFMDSSFVYLEQSRTTIPRKKYSIPHWLLRDPYVFMKTKIPK</sequence>
<name>A0A4Y2JS48_ARAVE</name>
<protein>
    <submittedName>
        <fullName evidence="2">Uncharacterized protein</fullName>
    </submittedName>
</protein>
<keyword evidence="1" id="KW-0812">Transmembrane</keyword>
<comment type="caution">
    <text evidence="2">The sequence shown here is derived from an EMBL/GenBank/DDBJ whole genome shotgun (WGS) entry which is preliminary data.</text>
</comment>
<keyword evidence="1" id="KW-0472">Membrane</keyword>
<dbReference type="EMBL" id="BGPR01003860">
    <property type="protein sequence ID" value="GBM93241.1"/>
    <property type="molecule type" value="Genomic_DNA"/>
</dbReference>
<accession>A0A4Y2JS48</accession>
<keyword evidence="3" id="KW-1185">Reference proteome</keyword>
<dbReference type="AlphaFoldDB" id="A0A4Y2JS48"/>
<feature type="transmembrane region" description="Helical" evidence="1">
    <location>
        <begin position="41"/>
        <end position="64"/>
    </location>
</feature>
<gene>
    <name evidence="2" type="ORF">AVEN_107317_1</name>
</gene>
<evidence type="ECO:0000313" key="2">
    <source>
        <dbReference type="EMBL" id="GBM93241.1"/>
    </source>
</evidence>
<reference evidence="2 3" key="1">
    <citation type="journal article" date="2019" name="Sci. Rep.">
        <title>Orb-weaving spider Araneus ventricosus genome elucidates the spidroin gene catalogue.</title>
        <authorList>
            <person name="Kono N."/>
            <person name="Nakamura H."/>
            <person name="Ohtoshi R."/>
            <person name="Moran D.A.P."/>
            <person name="Shinohara A."/>
            <person name="Yoshida Y."/>
            <person name="Fujiwara M."/>
            <person name="Mori M."/>
            <person name="Tomita M."/>
            <person name="Arakawa K."/>
        </authorList>
    </citation>
    <scope>NUCLEOTIDE SEQUENCE [LARGE SCALE GENOMIC DNA]</scope>
</reference>
<evidence type="ECO:0000256" key="1">
    <source>
        <dbReference type="SAM" id="Phobius"/>
    </source>
</evidence>
<dbReference type="Proteomes" id="UP000499080">
    <property type="component" value="Unassembled WGS sequence"/>
</dbReference>
<proteinExistence type="predicted"/>
<keyword evidence="1" id="KW-1133">Transmembrane helix</keyword>
<evidence type="ECO:0000313" key="3">
    <source>
        <dbReference type="Proteomes" id="UP000499080"/>
    </source>
</evidence>